<feature type="region of interest" description="Disordered" evidence="6">
    <location>
        <begin position="682"/>
        <end position="701"/>
    </location>
</feature>
<comment type="subcellular location">
    <subcellularLocation>
        <location evidence="1">Nucleus</location>
    </subcellularLocation>
</comment>
<dbReference type="SMART" id="SM00066">
    <property type="entry name" value="GAL4"/>
    <property type="match status" value="1"/>
</dbReference>
<evidence type="ECO:0000313" key="8">
    <source>
        <dbReference type="EMBL" id="TPX54035.1"/>
    </source>
</evidence>
<dbReference type="AlphaFoldDB" id="A0A507DS04"/>
<dbReference type="Proteomes" id="UP000318582">
    <property type="component" value="Unassembled WGS sequence"/>
</dbReference>
<keyword evidence="4" id="KW-0804">Transcription</keyword>
<dbReference type="Gene3D" id="4.10.240.10">
    <property type="entry name" value="Zn(2)-C6 fungal-type DNA-binding domain"/>
    <property type="match status" value="1"/>
</dbReference>
<dbReference type="GO" id="GO:0000981">
    <property type="term" value="F:DNA-binding transcription factor activity, RNA polymerase II-specific"/>
    <property type="evidence" value="ECO:0007669"/>
    <property type="project" value="InterPro"/>
</dbReference>
<comment type="caution">
    <text evidence="8">The sequence shown here is derived from an EMBL/GenBank/DDBJ whole genome shotgun (WGS) entry which is preliminary data.</text>
</comment>
<feature type="region of interest" description="Disordered" evidence="6">
    <location>
        <begin position="125"/>
        <end position="197"/>
    </location>
</feature>
<dbReference type="InterPro" id="IPR001138">
    <property type="entry name" value="Zn2Cys6_DnaBD"/>
</dbReference>
<dbReference type="GO" id="GO:0006351">
    <property type="term" value="P:DNA-templated transcription"/>
    <property type="evidence" value="ECO:0007669"/>
    <property type="project" value="InterPro"/>
</dbReference>
<evidence type="ECO:0000259" key="7">
    <source>
        <dbReference type="PROSITE" id="PS50048"/>
    </source>
</evidence>
<dbReference type="InterPro" id="IPR036864">
    <property type="entry name" value="Zn2-C6_fun-type_DNA-bd_sf"/>
</dbReference>
<evidence type="ECO:0000256" key="4">
    <source>
        <dbReference type="ARBA" id="ARBA00023163"/>
    </source>
</evidence>
<keyword evidence="5" id="KW-0539">Nucleus</keyword>
<proteinExistence type="predicted"/>
<gene>
    <name evidence="8" type="ORF">PhCBS80983_g06066</name>
</gene>
<feature type="compositionally biased region" description="Polar residues" evidence="6">
    <location>
        <begin position="682"/>
        <end position="692"/>
    </location>
</feature>
<keyword evidence="3" id="KW-0805">Transcription regulation</keyword>
<dbReference type="STRING" id="109895.A0A507DS04"/>
<dbReference type="GO" id="GO:0003677">
    <property type="term" value="F:DNA binding"/>
    <property type="evidence" value="ECO:0007669"/>
    <property type="project" value="InterPro"/>
</dbReference>
<evidence type="ECO:0000256" key="6">
    <source>
        <dbReference type="SAM" id="MobiDB-lite"/>
    </source>
</evidence>
<dbReference type="Pfam" id="PF00172">
    <property type="entry name" value="Zn_clus"/>
    <property type="match status" value="1"/>
</dbReference>
<dbReference type="PANTHER" id="PTHR47338:SF5">
    <property type="entry name" value="ZN(II)2CYS6 TRANSCRIPTION FACTOR (EUROFUNG)"/>
    <property type="match status" value="1"/>
</dbReference>
<reference evidence="8 9" key="1">
    <citation type="journal article" date="2019" name="Sci. Rep.">
        <title>Comparative genomics of chytrid fungi reveal insights into the obligate biotrophic and pathogenic lifestyle of Synchytrium endobioticum.</title>
        <authorList>
            <person name="van de Vossenberg B.T.L.H."/>
            <person name="Warris S."/>
            <person name="Nguyen H.D.T."/>
            <person name="van Gent-Pelzer M.P.E."/>
            <person name="Joly D.L."/>
            <person name="van de Geest H.C."/>
            <person name="Bonants P.J.M."/>
            <person name="Smith D.S."/>
            <person name="Levesque C.A."/>
            <person name="van der Lee T.A.J."/>
        </authorList>
    </citation>
    <scope>NUCLEOTIDE SEQUENCE [LARGE SCALE GENOMIC DNA]</scope>
    <source>
        <strain evidence="8 9">CBS 809.83</strain>
    </source>
</reference>
<dbReference type="InterPro" id="IPR007219">
    <property type="entry name" value="XnlR_reg_dom"/>
</dbReference>
<dbReference type="CDD" id="cd12148">
    <property type="entry name" value="fungal_TF_MHR"/>
    <property type="match status" value="1"/>
</dbReference>
<dbReference type="GO" id="GO:0008270">
    <property type="term" value="F:zinc ion binding"/>
    <property type="evidence" value="ECO:0007669"/>
    <property type="project" value="InterPro"/>
</dbReference>
<name>A0A507DS04_9FUNG</name>
<dbReference type="PANTHER" id="PTHR47338">
    <property type="entry name" value="ZN(II)2CYS6 TRANSCRIPTION FACTOR (EUROFUNG)-RELATED"/>
    <property type="match status" value="1"/>
</dbReference>
<dbReference type="GO" id="GO:0005634">
    <property type="term" value="C:nucleus"/>
    <property type="evidence" value="ECO:0007669"/>
    <property type="project" value="UniProtKB-SubCell"/>
</dbReference>
<evidence type="ECO:0000256" key="2">
    <source>
        <dbReference type="ARBA" id="ARBA00022723"/>
    </source>
</evidence>
<dbReference type="Pfam" id="PF04082">
    <property type="entry name" value="Fungal_trans"/>
    <property type="match status" value="1"/>
</dbReference>
<evidence type="ECO:0000256" key="3">
    <source>
        <dbReference type="ARBA" id="ARBA00023015"/>
    </source>
</evidence>
<organism evidence="8 9">
    <name type="scientific">Powellomyces hirtus</name>
    <dbReference type="NCBI Taxonomy" id="109895"/>
    <lineage>
        <taxon>Eukaryota</taxon>
        <taxon>Fungi</taxon>
        <taxon>Fungi incertae sedis</taxon>
        <taxon>Chytridiomycota</taxon>
        <taxon>Chytridiomycota incertae sedis</taxon>
        <taxon>Chytridiomycetes</taxon>
        <taxon>Spizellomycetales</taxon>
        <taxon>Powellomycetaceae</taxon>
        <taxon>Powellomyces</taxon>
    </lineage>
</organism>
<sequence length="701" mass="78366">MTTTSHSMLYDSDSQDGSSQARYNPHHNLHPTMTAVAASRQYQTAQRLRHAIGANKVWACDRCYRLKIKCDSVKPACSACTKHDLEHSCTYGGAERTNGSSRRGRRYDTTGYVRMLEARVREVEGMLQDKKQPAPLERRGIPTDRVLSPDDPPHIAHAHPLHTDPWSRTARYTPPRPTTASSGFRTSPPPEAQSPTRTVPHELFSPELQYDLCRIFFDDFIPMIWSPPFHERTFFPNMCLERQEHSEFLVTTICALAAPYSNHVAVRNFVAVNQLPPYCAGEAFYEKAVSMVNDLTSSPSVDLIVGLFWLGASSAQMGKDGSVKQGFLKQALNFSIALNLNVDPDVEEVHGVLPWLTKEIRRRVWWTLCSLDIINSLPNADKAPSISDQDHPVTDRTPCLQGWRQTPRAPAPEALFQSVMAADGLPRMSAFVPSLDFDCAEKMVSLTKLFGHIKVLRGSAWAMAQRAKSQSPEGGTLSKSAARRASINHLETELCAWFATLPEWAQAIDRVTQFVPNPTSQNPPPWQLVTLHLFYHAAHISLHLPTMLDSEAPNSPHSDDAAEEADIANAHNICLQHTQRASFLLTKVRDVNPTSRWLGPWSALFAFYSALVLVITLKTAPPGRYRDDVRSDLDAHISLIRSLATKWYSCHRTLLILMSIVAEDEEEFSPTSIVAPYSQPQYRQSSGNSAHYSITEGHSPM</sequence>
<keyword evidence="2" id="KW-0479">Metal-binding</keyword>
<dbReference type="CDD" id="cd00067">
    <property type="entry name" value="GAL4"/>
    <property type="match status" value="1"/>
</dbReference>
<protein>
    <recommendedName>
        <fullName evidence="7">Zn(2)-C6 fungal-type domain-containing protein</fullName>
    </recommendedName>
</protein>
<feature type="compositionally biased region" description="Low complexity" evidence="6">
    <location>
        <begin position="167"/>
        <end position="182"/>
    </location>
</feature>
<feature type="region of interest" description="Disordered" evidence="6">
    <location>
        <begin position="1"/>
        <end position="28"/>
    </location>
</feature>
<feature type="domain" description="Zn(2)-C6 fungal-type" evidence="7">
    <location>
        <begin position="59"/>
        <end position="91"/>
    </location>
</feature>
<keyword evidence="9" id="KW-1185">Reference proteome</keyword>
<evidence type="ECO:0000256" key="5">
    <source>
        <dbReference type="ARBA" id="ARBA00023242"/>
    </source>
</evidence>
<dbReference type="InterPro" id="IPR050815">
    <property type="entry name" value="TF_fung"/>
</dbReference>
<feature type="compositionally biased region" description="Basic and acidic residues" evidence="6">
    <location>
        <begin position="125"/>
        <end position="154"/>
    </location>
</feature>
<evidence type="ECO:0000256" key="1">
    <source>
        <dbReference type="ARBA" id="ARBA00004123"/>
    </source>
</evidence>
<dbReference type="PROSITE" id="PS50048">
    <property type="entry name" value="ZN2_CY6_FUNGAL_2"/>
    <property type="match status" value="1"/>
</dbReference>
<dbReference type="SUPFAM" id="SSF57701">
    <property type="entry name" value="Zn2/Cys6 DNA-binding domain"/>
    <property type="match status" value="1"/>
</dbReference>
<accession>A0A507DS04</accession>
<evidence type="ECO:0000313" key="9">
    <source>
        <dbReference type="Proteomes" id="UP000318582"/>
    </source>
</evidence>
<dbReference type="EMBL" id="QEAQ01000174">
    <property type="protein sequence ID" value="TPX54035.1"/>
    <property type="molecule type" value="Genomic_DNA"/>
</dbReference>